<dbReference type="GO" id="GO:0005524">
    <property type="term" value="F:ATP binding"/>
    <property type="evidence" value="ECO:0007669"/>
    <property type="project" value="UniProtKB-KW"/>
</dbReference>
<feature type="region of interest" description="Disordered" evidence="5">
    <location>
        <begin position="1"/>
        <end position="24"/>
    </location>
</feature>
<dbReference type="PROSITE" id="PS00297">
    <property type="entry name" value="HSP70_1"/>
    <property type="match status" value="1"/>
</dbReference>
<comment type="caution">
    <text evidence="6">The sequence shown here is derived from an EMBL/GenBank/DDBJ whole genome shotgun (WGS) entry which is preliminary data.</text>
</comment>
<dbReference type="InterPro" id="IPR013126">
    <property type="entry name" value="Hsp_70_fam"/>
</dbReference>
<dbReference type="SUPFAM" id="SSF53067">
    <property type="entry name" value="Actin-like ATPase domain"/>
    <property type="match status" value="2"/>
</dbReference>
<gene>
    <name evidence="6" type="ORF">DB31_1063</name>
</gene>
<dbReference type="PANTHER" id="PTHR45639">
    <property type="entry name" value="HSC70CB, ISOFORM G-RELATED"/>
    <property type="match status" value="1"/>
</dbReference>
<feature type="region of interest" description="Disordered" evidence="5">
    <location>
        <begin position="403"/>
        <end position="422"/>
    </location>
</feature>
<dbReference type="PANTHER" id="PTHR45639:SF34">
    <property type="entry name" value="CHAPERONE PROTEIN DNAK"/>
    <property type="match status" value="1"/>
</dbReference>
<dbReference type="FunFam" id="3.90.640.10:FF:000003">
    <property type="entry name" value="Molecular chaperone DnaK"/>
    <property type="match status" value="1"/>
</dbReference>
<keyword evidence="3" id="KW-0067">ATP-binding</keyword>
<dbReference type="PRINTS" id="PR00301">
    <property type="entry name" value="HEATSHOCK70"/>
</dbReference>
<evidence type="ECO:0000256" key="4">
    <source>
        <dbReference type="ARBA" id="ARBA00023186"/>
    </source>
</evidence>
<dbReference type="OrthoDB" id="5523002at2"/>
<protein>
    <recommendedName>
        <fullName evidence="8">Chaperone protein DnaK</fullName>
    </recommendedName>
</protein>
<dbReference type="Proteomes" id="UP000028725">
    <property type="component" value="Unassembled WGS sequence"/>
</dbReference>
<keyword evidence="4" id="KW-0143">Chaperone</keyword>
<dbReference type="AlphaFoldDB" id="A0A085WFX7"/>
<dbReference type="STRING" id="394096.DB31_1063"/>
<evidence type="ECO:0000256" key="5">
    <source>
        <dbReference type="SAM" id="MobiDB-lite"/>
    </source>
</evidence>
<dbReference type="Gene3D" id="3.90.640.10">
    <property type="entry name" value="Actin, Chain A, domain 4"/>
    <property type="match status" value="1"/>
</dbReference>
<reference evidence="6 7" key="1">
    <citation type="submission" date="2014-04" db="EMBL/GenBank/DDBJ databases">
        <title>Genome assembly of Hyalangium minutum DSM 14724.</title>
        <authorList>
            <person name="Sharma G."/>
            <person name="Subramanian S."/>
        </authorList>
    </citation>
    <scope>NUCLEOTIDE SEQUENCE [LARGE SCALE GENOMIC DNA]</scope>
    <source>
        <strain evidence="6 7">DSM 14724</strain>
    </source>
</reference>
<accession>A0A085WFX7</accession>
<evidence type="ECO:0000313" key="6">
    <source>
        <dbReference type="EMBL" id="KFE66590.1"/>
    </source>
</evidence>
<evidence type="ECO:0008006" key="8">
    <source>
        <dbReference type="Google" id="ProtNLM"/>
    </source>
</evidence>
<name>A0A085WFX7_9BACT</name>
<dbReference type="InterPro" id="IPR018181">
    <property type="entry name" value="Heat_shock_70_CS"/>
</dbReference>
<comment type="similarity">
    <text evidence="1">Belongs to the heat shock protein 70 family.</text>
</comment>
<dbReference type="GO" id="GO:0030968">
    <property type="term" value="P:endoplasmic reticulum unfolded protein response"/>
    <property type="evidence" value="ECO:0007669"/>
    <property type="project" value="TreeGrafter"/>
</dbReference>
<evidence type="ECO:0000256" key="2">
    <source>
        <dbReference type="ARBA" id="ARBA00022741"/>
    </source>
</evidence>
<dbReference type="RefSeq" id="WP_044192515.1">
    <property type="nucleotide sequence ID" value="NZ_JMCB01000010.1"/>
</dbReference>
<evidence type="ECO:0000313" key="7">
    <source>
        <dbReference type="Proteomes" id="UP000028725"/>
    </source>
</evidence>
<keyword evidence="2" id="KW-0547">Nucleotide-binding</keyword>
<dbReference type="Pfam" id="PF00012">
    <property type="entry name" value="HSP70"/>
    <property type="match status" value="1"/>
</dbReference>
<organism evidence="6 7">
    <name type="scientific">Hyalangium minutum</name>
    <dbReference type="NCBI Taxonomy" id="394096"/>
    <lineage>
        <taxon>Bacteria</taxon>
        <taxon>Pseudomonadati</taxon>
        <taxon>Myxococcota</taxon>
        <taxon>Myxococcia</taxon>
        <taxon>Myxococcales</taxon>
        <taxon>Cystobacterineae</taxon>
        <taxon>Archangiaceae</taxon>
        <taxon>Hyalangium</taxon>
    </lineage>
</organism>
<dbReference type="Gene3D" id="3.30.420.40">
    <property type="match status" value="2"/>
</dbReference>
<dbReference type="EMBL" id="JMCB01000010">
    <property type="protein sequence ID" value="KFE66590.1"/>
    <property type="molecule type" value="Genomic_DNA"/>
</dbReference>
<keyword evidence="7" id="KW-1185">Reference proteome</keyword>
<sequence length="422" mass="45211">MTQAPIHVTDCPLDRVRPPEASTRSAGPVIAIDLGTTNCRVAAIHNGNPVCIPAERMEGAPAMVALGPGGRILTGHAARGQQAANPALAVWGIKGLLAAPYGDRKVKWLYDQLRCKVVRGDDGLPAVVLGDRTFRARELAALVLLEARERAQNFLRQPVHRAVLTIPAVRKDDPLPQTMAAAAALAGMHVERTIAEPTSVALGAFQRRRGKPERTAMVCSWGGGSFQTTLVRYAARQCQVLGAEGNVGLCGFELDKRVLELLLRKLPTGVRVAADASNPAALYRVAGAAEFAKIQLTEQPEARVRVPFAVTSGNGQLGDFDAVLTRRELEDLAKPLIDSAMKMCEQVLEQKTLFPGDLDEVLLVGEQSRMPLFRQRCEAFFVNVPVYLDEPGPSVVLGAARLSTSASTPPPGSPATPAPVRR</sequence>
<dbReference type="InterPro" id="IPR043129">
    <property type="entry name" value="ATPase_NBD"/>
</dbReference>
<evidence type="ECO:0000256" key="3">
    <source>
        <dbReference type="ARBA" id="ARBA00022840"/>
    </source>
</evidence>
<dbReference type="GO" id="GO:0140662">
    <property type="term" value="F:ATP-dependent protein folding chaperone"/>
    <property type="evidence" value="ECO:0007669"/>
    <property type="project" value="InterPro"/>
</dbReference>
<feature type="compositionally biased region" description="Pro residues" evidence="5">
    <location>
        <begin position="408"/>
        <end position="422"/>
    </location>
</feature>
<evidence type="ECO:0000256" key="1">
    <source>
        <dbReference type="ARBA" id="ARBA00007381"/>
    </source>
</evidence>
<dbReference type="PATRIC" id="fig|394096.3.peg.5406"/>
<proteinExistence type="inferred from homology"/>